<accession>S5XJM1</accession>
<reference evidence="2 3" key="1">
    <citation type="journal article" date="2014" name="BMC Genomics">
        <title>Architecture and functions of a multipartite genome of the methylotrophic bacterium Paracoccus aminophilus JCM 7686, containing primary and secondary chromids.</title>
        <authorList>
            <person name="Dziewit L."/>
            <person name="Czarnecki J."/>
            <person name="Wibberg D."/>
            <person name="Radlinska M."/>
            <person name="Mrozek P."/>
            <person name="Szymczak M."/>
            <person name="Schluter A."/>
            <person name="Puhler A."/>
            <person name="Bartosik D."/>
        </authorList>
    </citation>
    <scope>NUCLEOTIDE SEQUENCE [LARGE SCALE GENOMIC DNA]</scope>
    <source>
        <strain evidence="2">JCM 7686</strain>
    </source>
</reference>
<feature type="region of interest" description="Disordered" evidence="1">
    <location>
        <begin position="85"/>
        <end position="108"/>
    </location>
</feature>
<protein>
    <submittedName>
        <fullName evidence="2">Uncharacterized protein</fullName>
    </submittedName>
</protein>
<proteinExistence type="predicted"/>
<dbReference type="AlphaFoldDB" id="S5XJM1"/>
<dbReference type="HOGENOM" id="CLU_2194406_0_0_5"/>
<dbReference type="STRING" id="1367847.JCM7686_0273"/>
<dbReference type="KEGG" id="pami:JCM7686_0273"/>
<feature type="compositionally biased region" description="Basic and acidic residues" evidence="1">
    <location>
        <begin position="92"/>
        <end position="108"/>
    </location>
</feature>
<evidence type="ECO:0000313" key="2">
    <source>
        <dbReference type="EMBL" id="AGT07384.1"/>
    </source>
</evidence>
<sequence length="108" mass="12229">MPIASAAVHPTIRCSARREHHPRCGVGRTSIWAQSGLTVVRHGRRRILKERTFTQNATRPRIDISLGRKVTDPAHVDTFKLPLETETAFHGSENDKNDIEPPTERLKE</sequence>
<evidence type="ECO:0000313" key="3">
    <source>
        <dbReference type="Proteomes" id="UP000015480"/>
    </source>
</evidence>
<dbReference type="EMBL" id="CP006650">
    <property type="protein sequence ID" value="AGT07384.1"/>
    <property type="molecule type" value="Genomic_DNA"/>
</dbReference>
<keyword evidence="3" id="KW-1185">Reference proteome</keyword>
<dbReference type="Proteomes" id="UP000015480">
    <property type="component" value="Chromosome"/>
</dbReference>
<gene>
    <name evidence="2" type="ORF">JCM7686_0273</name>
</gene>
<evidence type="ECO:0000256" key="1">
    <source>
        <dbReference type="SAM" id="MobiDB-lite"/>
    </source>
</evidence>
<organism evidence="2 3">
    <name type="scientific">Paracoccus aminophilus JCM 7686</name>
    <dbReference type="NCBI Taxonomy" id="1367847"/>
    <lineage>
        <taxon>Bacteria</taxon>
        <taxon>Pseudomonadati</taxon>
        <taxon>Pseudomonadota</taxon>
        <taxon>Alphaproteobacteria</taxon>
        <taxon>Rhodobacterales</taxon>
        <taxon>Paracoccaceae</taxon>
        <taxon>Paracoccus</taxon>
    </lineage>
</organism>
<name>S5XJM1_PARAH</name>